<dbReference type="AlphaFoldDB" id="A0A139PXG5"/>
<organism evidence="3 4">
    <name type="scientific">Streptococcus oralis</name>
    <dbReference type="NCBI Taxonomy" id="1303"/>
    <lineage>
        <taxon>Bacteria</taxon>
        <taxon>Bacillati</taxon>
        <taxon>Bacillota</taxon>
        <taxon>Bacilli</taxon>
        <taxon>Lactobacillales</taxon>
        <taxon>Streptococcaceae</taxon>
        <taxon>Streptococcus</taxon>
    </lineage>
</organism>
<dbReference type="SMART" id="SM00954">
    <property type="entry name" value="RelA_SpoT"/>
    <property type="match status" value="1"/>
</dbReference>
<proteinExistence type="predicted"/>
<dbReference type="PANTHER" id="PTHR41773:SF1">
    <property type="entry name" value="RELA_SPOT DOMAIN-CONTAINING PROTEIN"/>
    <property type="match status" value="1"/>
</dbReference>
<dbReference type="GO" id="GO:0015970">
    <property type="term" value="P:guanosine tetraphosphate biosynthetic process"/>
    <property type="evidence" value="ECO:0007669"/>
    <property type="project" value="UniProtKB-UniPathway"/>
</dbReference>
<comment type="pathway">
    <text evidence="1">Purine metabolism; ppGpp biosynthesis; ppGpp from GTP: step 1/2.</text>
</comment>
<dbReference type="Proteomes" id="UP000072363">
    <property type="component" value="Unassembled WGS sequence"/>
</dbReference>
<dbReference type="GO" id="GO:0016301">
    <property type="term" value="F:kinase activity"/>
    <property type="evidence" value="ECO:0007669"/>
    <property type="project" value="UniProtKB-KW"/>
</dbReference>
<dbReference type="UniPathway" id="UPA00908">
    <property type="reaction ID" value="UER00884"/>
</dbReference>
<dbReference type="InterPro" id="IPR043519">
    <property type="entry name" value="NT_sf"/>
</dbReference>
<keyword evidence="3" id="KW-0808">Transferase</keyword>
<sequence>MNDLDARINKIVEHYSNDESLRFKLNKTKNNVQNLFEMNPAFNVNGHSVIHSIRSRIKDPEHLRDKLKRKSSLNRKITIDNYLTEITDLVGVRVLFLFQNQFKIIHEGILESIKHDEWKLVEEPKAYTWDPEMEKIYESMNIKHERKDSHYTSVHYVIKRDNDYNDVCCEIQIRTLFEEVWGEMDHTINYPYKTGSVACQEQLKVMAKLVGSGTRLCDSLFKSYEEHKSTHAQILEEKQD</sequence>
<dbReference type="EC" id="2.7.6.5" evidence="3"/>
<name>A0A139PXG5_STROR</name>
<dbReference type="Gene3D" id="3.30.460.10">
    <property type="entry name" value="Beta Polymerase, domain 2"/>
    <property type="match status" value="1"/>
</dbReference>
<dbReference type="EMBL" id="LQNZ01000085">
    <property type="protein sequence ID" value="KXT94994.1"/>
    <property type="molecule type" value="Genomic_DNA"/>
</dbReference>
<dbReference type="GO" id="GO:0008728">
    <property type="term" value="F:GTP diphosphokinase activity"/>
    <property type="evidence" value="ECO:0007669"/>
    <property type="project" value="UniProtKB-EC"/>
</dbReference>
<gene>
    <name evidence="3" type="ORF">SORDD27_00886</name>
</gene>
<dbReference type="SUPFAM" id="SSF81301">
    <property type="entry name" value="Nucleotidyltransferase"/>
    <property type="match status" value="1"/>
</dbReference>
<protein>
    <submittedName>
        <fullName evidence="3">GTP pyrophosphokinase</fullName>
        <ecNumber evidence="3">2.7.6.5</ecNumber>
    </submittedName>
</protein>
<feature type="domain" description="RelA/SpoT" evidence="2">
    <location>
        <begin position="55"/>
        <end position="196"/>
    </location>
</feature>
<reference evidence="3 4" key="1">
    <citation type="submission" date="2016-01" db="EMBL/GenBank/DDBJ databases">
        <title>Highly variable Streptococcus oralis are common among viridans streptococci isolated from primates.</title>
        <authorList>
            <person name="Denapaite D."/>
            <person name="Rieger M."/>
            <person name="Koendgen S."/>
            <person name="Brueckner R."/>
            <person name="Ochigava I."/>
            <person name="Kappeler P."/>
            <person name="Maetz-Rensing K."/>
            <person name="Leendertz F."/>
            <person name="Hakenbeck R."/>
        </authorList>
    </citation>
    <scope>NUCLEOTIDE SEQUENCE [LARGE SCALE GENOMIC DNA]</scope>
    <source>
        <strain evidence="3 4">DD27</strain>
    </source>
</reference>
<evidence type="ECO:0000256" key="1">
    <source>
        <dbReference type="ARBA" id="ARBA00004976"/>
    </source>
</evidence>
<dbReference type="Pfam" id="PF04607">
    <property type="entry name" value="RelA_SpoT"/>
    <property type="match status" value="1"/>
</dbReference>
<evidence type="ECO:0000259" key="2">
    <source>
        <dbReference type="SMART" id="SM00954"/>
    </source>
</evidence>
<evidence type="ECO:0000313" key="4">
    <source>
        <dbReference type="Proteomes" id="UP000072363"/>
    </source>
</evidence>
<dbReference type="CDD" id="cd05399">
    <property type="entry name" value="NT_Rel-Spo_like"/>
    <property type="match status" value="1"/>
</dbReference>
<keyword evidence="3" id="KW-0418">Kinase</keyword>
<dbReference type="RefSeq" id="WP_231069295.1">
    <property type="nucleotide sequence ID" value="NZ_KQ970235.1"/>
</dbReference>
<dbReference type="PANTHER" id="PTHR41773">
    <property type="entry name" value="GTP PYROPHOSPHATASE-RELATED"/>
    <property type="match status" value="1"/>
</dbReference>
<dbReference type="InterPro" id="IPR007685">
    <property type="entry name" value="RelA_SpoT"/>
</dbReference>
<accession>A0A139PXG5</accession>
<evidence type="ECO:0000313" key="3">
    <source>
        <dbReference type="EMBL" id="KXT94994.1"/>
    </source>
</evidence>
<comment type="caution">
    <text evidence="3">The sequence shown here is derived from an EMBL/GenBank/DDBJ whole genome shotgun (WGS) entry which is preliminary data.</text>
</comment>
<dbReference type="PATRIC" id="fig|1303.82.peg.952"/>